<dbReference type="AlphaFoldDB" id="A0A3N4ILM3"/>
<feature type="compositionally biased region" description="Polar residues" evidence="2">
    <location>
        <begin position="369"/>
        <end position="384"/>
    </location>
</feature>
<evidence type="ECO:0000313" key="5">
    <source>
        <dbReference type="Proteomes" id="UP000275078"/>
    </source>
</evidence>
<reference evidence="4 5" key="1">
    <citation type="journal article" date="2018" name="Nat. Ecol. Evol.">
        <title>Pezizomycetes genomes reveal the molecular basis of ectomycorrhizal truffle lifestyle.</title>
        <authorList>
            <person name="Murat C."/>
            <person name="Payen T."/>
            <person name="Noel B."/>
            <person name="Kuo A."/>
            <person name="Morin E."/>
            <person name="Chen J."/>
            <person name="Kohler A."/>
            <person name="Krizsan K."/>
            <person name="Balestrini R."/>
            <person name="Da Silva C."/>
            <person name="Montanini B."/>
            <person name="Hainaut M."/>
            <person name="Levati E."/>
            <person name="Barry K.W."/>
            <person name="Belfiori B."/>
            <person name="Cichocki N."/>
            <person name="Clum A."/>
            <person name="Dockter R.B."/>
            <person name="Fauchery L."/>
            <person name="Guy J."/>
            <person name="Iotti M."/>
            <person name="Le Tacon F."/>
            <person name="Lindquist E.A."/>
            <person name="Lipzen A."/>
            <person name="Malagnac F."/>
            <person name="Mello A."/>
            <person name="Molinier V."/>
            <person name="Miyauchi S."/>
            <person name="Poulain J."/>
            <person name="Riccioni C."/>
            <person name="Rubini A."/>
            <person name="Sitrit Y."/>
            <person name="Splivallo R."/>
            <person name="Traeger S."/>
            <person name="Wang M."/>
            <person name="Zifcakova L."/>
            <person name="Wipf D."/>
            <person name="Zambonelli A."/>
            <person name="Paolocci F."/>
            <person name="Nowrousian M."/>
            <person name="Ottonello S."/>
            <person name="Baldrian P."/>
            <person name="Spatafora J.W."/>
            <person name="Henrissat B."/>
            <person name="Nagy L.G."/>
            <person name="Aury J.M."/>
            <person name="Wincker P."/>
            <person name="Grigoriev I.V."/>
            <person name="Bonfante P."/>
            <person name="Martin F.M."/>
        </authorList>
    </citation>
    <scope>NUCLEOTIDE SEQUENCE [LARGE SCALE GENOMIC DNA]</scope>
    <source>
        <strain evidence="4 5">RN42</strain>
    </source>
</reference>
<evidence type="ECO:0000256" key="1">
    <source>
        <dbReference type="SAM" id="Coils"/>
    </source>
</evidence>
<feature type="domain" description="Up-regulated during septation protein 1" evidence="3">
    <location>
        <begin position="435"/>
        <end position="551"/>
    </location>
</feature>
<feature type="region of interest" description="Disordered" evidence="2">
    <location>
        <begin position="398"/>
        <end position="420"/>
    </location>
</feature>
<feature type="compositionally biased region" description="Pro residues" evidence="2">
    <location>
        <begin position="14"/>
        <end position="23"/>
    </location>
</feature>
<feature type="compositionally biased region" description="Basic and acidic residues" evidence="2">
    <location>
        <begin position="284"/>
        <end position="295"/>
    </location>
</feature>
<keyword evidence="1" id="KW-0175">Coiled coil</keyword>
<feature type="compositionally biased region" description="Polar residues" evidence="2">
    <location>
        <begin position="238"/>
        <end position="247"/>
    </location>
</feature>
<feature type="coiled-coil region" evidence="1">
    <location>
        <begin position="507"/>
        <end position="541"/>
    </location>
</feature>
<dbReference type="Pfam" id="PF15456">
    <property type="entry name" value="Uds1"/>
    <property type="match status" value="1"/>
</dbReference>
<name>A0A3N4ILM3_ASCIM</name>
<dbReference type="Proteomes" id="UP000275078">
    <property type="component" value="Unassembled WGS sequence"/>
</dbReference>
<sequence>MATLHAFPQSSRLPPQPLRPSPPIDRMRSPKEMSPKRSVSPTKTCSTFKSLSNSTSVPSLRHAASQQTNSSQPPPPLPPLPMHKLKGMAGAKQRAKDVWQRRKGSGSELETTMSTVLELDGVDSPTVPNRPAATTHVRSDSIGWRKHAFGTAMMSSITPPPRHEDLSVLSPLEKYKEGRTTPNSTHYQQTTPTRELPPAVPPKTPTDQGNKDMSFFFERSPSIMERSPVRTQPEPCGRTQTNKQSVRPESPTLREENDTFRGYRNVSPISRPVPIRPNHPPSPPREKPQVMRKPEQQYAMLIDTKRPRPSSPMKKETRSVTPLSDKRFEEPRKCPERPTYRPRAESVPLETAKLHKERREKKEKKDQRPQLQLNTKTTQQSPCQATPIEPVRTESRAAERVVMHRRQKSSTSDLWGLPSGVRPMQAHSSYGVGEIQSLQAEARKQAQKYEVLRSQDVEQLTRELIQLEGRCQYLRNQHKNVRSERKTLHNRMLTYLRSQRNFSQDNLLKQEEALAALDEAIDQWDEKMETTEDRRNQVRLKLLEHMTATLTVGSAMDGSLTPPATPEKEAVCNPENEMITVYALLADVEHNLGRINR</sequence>
<feature type="compositionally biased region" description="Pro residues" evidence="2">
    <location>
        <begin position="274"/>
        <end position="283"/>
    </location>
</feature>
<evidence type="ECO:0000313" key="4">
    <source>
        <dbReference type="EMBL" id="RPA87025.1"/>
    </source>
</evidence>
<gene>
    <name evidence="4" type="ORF">BJ508DRAFT_320923</name>
</gene>
<feature type="coiled-coil region" evidence="1">
    <location>
        <begin position="435"/>
        <end position="477"/>
    </location>
</feature>
<protein>
    <recommendedName>
        <fullName evidence="3">Up-regulated during septation protein 1 domain-containing protein</fullName>
    </recommendedName>
</protein>
<proteinExistence type="predicted"/>
<feature type="compositionally biased region" description="Basic and acidic residues" evidence="2">
    <location>
        <begin position="25"/>
        <end position="35"/>
    </location>
</feature>
<feature type="region of interest" description="Disordered" evidence="2">
    <location>
        <begin position="174"/>
        <end position="385"/>
    </location>
</feature>
<dbReference type="OrthoDB" id="5429395at2759"/>
<feature type="compositionally biased region" description="Polar residues" evidence="2">
    <location>
        <begin position="180"/>
        <end position="193"/>
    </location>
</feature>
<evidence type="ECO:0000259" key="3">
    <source>
        <dbReference type="Pfam" id="PF15456"/>
    </source>
</evidence>
<feature type="compositionally biased region" description="Polar residues" evidence="2">
    <location>
        <begin position="37"/>
        <end position="71"/>
    </location>
</feature>
<dbReference type="EMBL" id="ML119647">
    <property type="protein sequence ID" value="RPA87025.1"/>
    <property type="molecule type" value="Genomic_DNA"/>
</dbReference>
<feature type="compositionally biased region" description="Pro residues" evidence="2">
    <location>
        <begin position="72"/>
        <end position="81"/>
    </location>
</feature>
<organism evidence="4 5">
    <name type="scientific">Ascobolus immersus RN42</name>
    <dbReference type="NCBI Taxonomy" id="1160509"/>
    <lineage>
        <taxon>Eukaryota</taxon>
        <taxon>Fungi</taxon>
        <taxon>Dikarya</taxon>
        <taxon>Ascomycota</taxon>
        <taxon>Pezizomycotina</taxon>
        <taxon>Pezizomycetes</taxon>
        <taxon>Pezizales</taxon>
        <taxon>Ascobolaceae</taxon>
        <taxon>Ascobolus</taxon>
    </lineage>
</organism>
<feature type="region of interest" description="Disordered" evidence="2">
    <location>
        <begin position="1"/>
        <end position="139"/>
    </location>
</feature>
<accession>A0A3N4ILM3</accession>
<feature type="compositionally biased region" description="Basic and acidic residues" evidence="2">
    <location>
        <begin position="252"/>
        <end position="261"/>
    </location>
</feature>
<feature type="compositionally biased region" description="Basic and acidic residues" evidence="2">
    <location>
        <begin position="313"/>
        <end position="344"/>
    </location>
</feature>
<keyword evidence="5" id="KW-1185">Reference proteome</keyword>
<evidence type="ECO:0000256" key="2">
    <source>
        <dbReference type="SAM" id="MobiDB-lite"/>
    </source>
</evidence>
<dbReference type="InterPro" id="IPR029191">
    <property type="entry name" value="Uds1"/>
</dbReference>
<dbReference type="STRING" id="1160509.A0A3N4ILM3"/>